<organism evidence="2 3">
    <name type="scientific">Anopheles melas</name>
    <dbReference type="NCBI Taxonomy" id="34690"/>
    <lineage>
        <taxon>Eukaryota</taxon>
        <taxon>Metazoa</taxon>
        <taxon>Ecdysozoa</taxon>
        <taxon>Arthropoda</taxon>
        <taxon>Hexapoda</taxon>
        <taxon>Insecta</taxon>
        <taxon>Pterygota</taxon>
        <taxon>Neoptera</taxon>
        <taxon>Endopterygota</taxon>
        <taxon>Diptera</taxon>
        <taxon>Nematocera</taxon>
        <taxon>Culicoidea</taxon>
        <taxon>Culicidae</taxon>
        <taxon>Anophelinae</taxon>
        <taxon>Anopheles</taxon>
    </lineage>
</organism>
<reference evidence="3" key="1">
    <citation type="submission" date="2014-01" db="EMBL/GenBank/DDBJ databases">
        <title>The Genome Sequence of Anopheles melas CM1001059_A (V2).</title>
        <authorList>
            <consortium name="The Broad Institute Genomics Platform"/>
            <person name="Neafsey D.E."/>
            <person name="Besansky N."/>
            <person name="Howell P."/>
            <person name="Walton C."/>
            <person name="Young S.K."/>
            <person name="Zeng Q."/>
            <person name="Gargeya S."/>
            <person name="Fitzgerald M."/>
            <person name="Haas B."/>
            <person name="Abouelleil A."/>
            <person name="Allen A.W."/>
            <person name="Alvarado L."/>
            <person name="Arachchi H.M."/>
            <person name="Berlin A.M."/>
            <person name="Chapman S.B."/>
            <person name="Gainer-Dewar J."/>
            <person name="Goldberg J."/>
            <person name="Griggs A."/>
            <person name="Gujja S."/>
            <person name="Hansen M."/>
            <person name="Howarth C."/>
            <person name="Imamovic A."/>
            <person name="Ireland A."/>
            <person name="Larimer J."/>
            <person name="McCowan C."/>
            <person name="Murphy C."/>
            <person name="Pearson M."/>
            <person name="Poon T.W."/>
            <person name="Priest M."/>
            <person name="Roberts A."/>
            <person name="Saif S."/>
            <person name="Shea T."/>
            <person name="Sisk P."/>
            <person name="Sykes S."/>
            <person name="Wortman J."/>
            <person name="Nusbaum C."/>
            <person name="Birren B."/>
        </authorList>
    </citation>
    <scope>NUCLEOTIDE SEQUENCE [LARGE SCALE GENOMIC DNA]</scope>
    <source>
        <strain evidence="3">CM1001059</strain>
    </source>
</reference>
<dbReference type="Proteomes" id="UP000075902">
    <property type="component" value="Unassembled WGS sequence"/>
</dbReference>
<feature type="region of interest" description="Disordered" evidence="1">
    <location>
        <begin position="82"/>
        <end position="102"/>
    </location>
</feature>
<sequence length="194" mass="21070">MTMVRGQDTSAQDNINNQRGKQNKNHNNFIMPTFLFLSSAVEAGRAEGRLDMGRRTERRRPASKCGGQTAAVVVVIATTTTTTANPGSTSSPATTSSTARSSTATTCSRVALTDQPHQIPIGRPVLLWRWHTSSSTCSSATHHALSLHRWSTITATSTTAAATTTVAILHYRAAAATLRDLPLQHRMVRHRREH</sequence>
<accession>A0A182TS69</accession>
<evidence type="ECO:0000313" key="2">
    <source>
        <dbReference type="EnsemblMetazoa" id="AMEC007360-PA"/>
    </source>
</evidence>
<feature type="region of interest" description="Disordered" evidence="1">
    <location>
        <begin position="1"/>
        <end position="27"/>
    </location>
</feature>
<feature type="compositionally biased region" description="Polar residues" evidence="1">
    <location>
        <begin position="7"/>
        <end position="27"/>
    </location>
</feature>
<dbReference type="EnsemblMetazoa" id="AMEC007360-RA">
    <property type="protein sequence ID" value="AMEC007360-PA"/>
    <property type="gene ID" value="AMEC007360"/>
</dbReference>
<dbReference type="VEuPathDB" id="VectorBase:AMEC007360"/>
<name>A0A182TS69_9DIPT</name>
<protein>
    <submittedName>
        <fullName evidence="2">Uncharacterized protein</fullName>
    </submittedName>
</protein>
<keyword evidence="3" id="KW-1185">Reference proteome</keyword>
<evidence type="ECO:0000313" key="3">
    <source>
        <dbReference type="Proteomes" id="UP000075902"/>
    </source>
</evidence>
<evidence type="ECO:0000256" key="1">
    <source>
        <dbReference type="SAM" id="MobiDB-lite"/>
    </source>
</evidence>
<feature type="region of interest" description="Disordered" evidence="1">
    <location>
        <begin position="48"/>
        <end position="67"/>
    </location>
</feature>
<proteinExistence type="predicted"/>
<reference evidence="2" key="2">
    <citation type="submission" date="2020-05" db="UniProtKB">
        <authorList>
            <consortium name="EnsemblMetazoa"/>
        </authorList>
    </citation>
    <scope>IDENTIFICATION</scope>
    <source>
        <strain evidence="2">CM1001059</strain>
    </source>
</reference>
<dbReference type="AlphaFoldDB" id="A0A182TS69"/>